<dbReference type="Gene3D" id="3.90.550.10">
    <property type="entry name" value="Spore Coat Polysaccharide Biosynthesis Protein SpsA, Chain A"/>
    <property type="match status" value="1"/>
</dbReference>
<dbReference type="Pfam" id="PF00535">
    <property type="entry name" value="Glycos_transf_2"/>
    <property type="match status" value="1"/>
</dbReference>
<name>A0A010RUX5_PSEFL</name>
<evidence type="ECO:0000256" key="1">
    <source>
        <dbReference type="ARBA" id="ARBA00022519"/>
    </source>
</evidence>
<dbReference type="Proteomes" id="UP000022611">
    <property type="component" value="Unassembled WGS sequence"/>
</dbReference>
<protein>
    <submittedName>
        <fullName evidence="3">Glycosyl transferase</fullName>
    </submittedName>
</protein>
<sequence length="318" mass="35849">MISAPLDVLVVNYNTATLLQPMFNALRESNSADRTRYLVVDNASADNSLECLATICPEAILLANENNVGFGRANNQLVEHLQGKYALLLNTDAFVAADTLSKTLDYMEAHPDCGVLGVRLVGREGDLQPSCRYFPTPLNVFLSRTGLERFFPVVKRVDDMDWDHASVRECDWVPGCYYLIRREVIDQIGLFDPRYFLYYEEVDHCKRVKQAGWKVVYYPHTTVVHIGGESAKSVVKLNVVSRQIPRLQIESELLYFRKHHGLLGLASHMLLVSLGDLILALKALLKGRGRAAIGACWQHARDTWALLRDTQFASQPTR</sequence>
<reference evidence="3 4" key="1">
    <citation type="journal article" date="2011" name="J. Bacteriol.">
        <title>Draft genome sequence of the polycyclic aromatic hydrocarbon-degrading, genetically engineered bioluminescent bioreporter Pseudomonas fluorescens HK44.</title>
        <authorList>
            <person name="Chauhan A."/>
            <person name="Layton A.C."/>
            <person name="Williams D.E."/>
            <person name="Smartt A.E."/>
            <person name="Ripp S."/>
            <person name="Karpinets T.V."/>
            <person name="Brown S.D."/>
            <person name="Sayler G.S."/>
        </authorList>
    </citation>
    <scope>NUCLEOTIDE SEQUENCE [LARGE SCALE GENOMIC DNA]</scope>
    <source>
        <strain evidence="3 4">HK44</strain>
    </source>
</reference>
<keyword evidence="1" id="KW-0472">Membrane</keyword>
<dbReference type="eggNOG" id="COG1216">
    <property type="taxonomic scope" value="Bacteria"/>
</dbReference>
<feature type="domain" description="Glycosyltransferase 2-like" evidence="2">
    <location>
        <begin position="8"/>
        <end position="127"/>
    </location>
</feature>
<dbReference type="RefSeq" id="WP_024264911.1">
    <property type="nucleotide sequence ID" value="NZ_AFOY02000015.1"/>
</dbReference>
<accession>A0A010RUX5</accession>
<dbReference type="PANTHER" id="PTHR43179:SF7">
    <property type="entry name" value="RHAMNOSYLTRANSFERASE WBBL"/>
    <property type="match status" value="1"/>
</dbReference>
<dbReference type="SUPFAM" id="SSF53448">
    <property type="entry name" value="Nucleotide-diphospho-sugar transferases"/>
    <property type="match status" value="1"/>
</dbReference>
<dbReference type="PATRIC" id="fig|1042209.11.peg.3013"/>
<dbReference type="CDD" id="cd04186">
    <property type="entry name" value="GT_2_like_c"/>
    <property type="match status" value="1"/>
</dbReference>
<dbReference type="AlphaFoldDB" id="A0A010RUX5"/>
<dbReference type="InterPro" id="IPR001173">
    <property type="entry name" value="Glyco_trans_2-like"/>
</dbReference>
<keyword evidence="3" id="KW-0808">Transferase</keyword>
<evidence type="ECO:0000259" key="2">
    <source>
        <dbReference type="Pfam" id="PF00535"/>
    </source>
</evidence>
<evidence type="ECO:0000313" key="3">
    <source>
        <dbReference type="EMBL" id="EXF92754.1"/>
    </source>
</evidence>
<organism evidence="3 4">
    <name type="scientific">Pseudomonas fluorescens HK44</name>
    <dbReference type="NCBI Taxonomy" id="1042209"/>
    <lineage>
        <taxon>Bacteria</taxon>
        <taxon>Pseudomonadati</taxon>
        <taxon>Pseudomonadota</taxon>
        <taxon>Gammaproteobacteria</taxon>
        <taxon>Pseudomonadales</taxon>
        <taxon>Pseudomonadaceae</taxon>
        <taxon>Pseudomonas</taxon>
    </lineage>
</organism>
<dbReference type="GO" id="GO:0016740">
    <property type="term" value="F:transferase activity"/>
    <property type="evidence" value="ECO:0007669"/>
    <property type="project" value="UniProtKB-KW"/>
</dbReference>
<dbReference type="InterPro" id="IPR029044">
    <property type="entry name" value="Nucleotide-diphossugar_trans"/>
</dbReference>
<dbReference type="PANTHER" id="PTHR43179">
    <property type="entry name" value="RHAMNOSYLTRANSFERASE WBBL"/>
    <property type="match status" value="1"/>
</dbReference>
<keyword evidence="1" id="KW-1003">Cell membrane</keyword>
<comment type="caution">
    <text evidence="3">The sequence shown here is derived from an EMBL/GenBank/DDBJ whole genome shotgun (WGS) entry which is preliminary data.</text>
</comment>
<dbReference type="OrthoDB" id="9771846at2"/>
<dbReference type="HOGENOM" id="CLU_023845_0_1_6"/>
<dbReference type="EMBL" id="AFOY02000015">
    <property type="protein sequence ID" value="EXF92754.1"/>
    <property type="molecule type" value="Genomic_DNA"/>
</dbReference>
<keyword evidence="1" id="KW-0997">Cell inner membrane</keyword>
<gene>
    <name evidence="3" type="ORF">HK44_003300</name>
</gene>
<proteinExistence type="predicted"/>
<evidence type="ECO:0000313" key="4">
    <source>
        <dbReference type="Proteomes" id="UP000022611"/>
    </source>
</evidence>